<dbReference type="Proteomes" id="UP000000844">
    <property type="component" value="Chromosome"/>
</dbReference>
<dbReference type="OrthoDB" id="9811417at2"/>
<protein>
    <submittedName>
        <fullName evidence="2">D-serine deaminase</fullName>
    </submittedName>
</protein>
<proteinExistence type="predicted"/>
<dbReference type="Gene3D" id="3.20.20.10">
    <property type="entry name" value="Alanine racemase"/>
    <property type="match status" value="1"/>
</dbReference>
<reference evidence="2 3" key="1">
    <citation type="journal article" date="2009" name="Stand. Genomic Sci.">
        <title>Complete genome sequence of Stackebrandtia nassauensis type strain (LLR-40K-21).</title>
        <authorList>
            <person name="Munk C."/>
            <person name="Lapidus A."/>
            <person name="Copeland A."/>
            <person name="Jando M."/>
            <person name="Mayilraj S."/>
            <person name="Glavina Del Rio T."/>
            <person name="Nolan M."/>
            <person name="Chen F."/>
            <person name="Lucas S."/>
            <person name="Tice H."/>
            <person name="Cheng J.F."/>
            <person name="Han C."/>
            <person name="Detter J.C."/>
            <person name="Bruce D."/>
            <person name="Goodwin L."/>
            <person name="Chain P."/>
            <person name="Pitluck S."/>
            <person name="Goker M."/>
            <person name="Ovchinikova G."/>
            <person name="Pati A."/>
            <person name="Ivanova N."/>
            <person name="Mavromatis K."/>
            <person name="Chen A."/>
            <person name="Palaniappan K."/>
            <person name="Land M."/>
            <person name="Hauser L."/>
            <person name="Chang Y.J."/>
            <person name="Jeffries C.D."/>
            <person name="Bristow J."/>
            <person name="Eisen J.A."/>
            <person name="Markowitz V."/>
            <person name="Hugenholtz P."/>
            <person name="Kyrpides N.C."/>
            <person name="Klenk H.P."/>
        </authorList>
    </citation>
    <scope>NUCLEOTIDE SEQUENCE [LARGE SCALE GENOMIC DNA]</scope>
    <source>
        <strain evidence="3">DSM 44728 / CIP 108903 / NRRL B-16338 / NBRC 102104 / LLR-40K-21</strain>
    </source>
</reference>
<dbReference type="eggNOG" id="COG3616">
    <property type="taxonomic scope" value="Bacteria"/>
</dbReference>
<name>D3PYE4_STANL</name>
<dbReference type="InterPro" id="IPR042208">
    <property type="entry name" value="D-ser_dehydrat-like_sf"/>
</dbReference>
<dbReference type="InterPro" id="IPR029066">
    <property type="entry name" value="PLP-binding_barrel"/>
</dbReference>
<keyword evidence="3" id="KW-1185">Reference proteome</keyword>
<dbReference type="RefSeq" id="WP_013017082.1">
    <property type="nucleotide sequence ID" value="NC_013947.1"/>
</dbReference>
<dbReference type="STRING" id="446470.Snas_1815"/>
<dbReference type="AlphaFoldDB" id="D3PYE4"/>
<dbReference type="Gene3D" id="2.40.37.20">
    <property type="entry name" value="D-serine dehydratase-like domain"/>
    <property type="match status" value="1"/>
</dbReference>
<organism evidence="2 3">
    <name type="scientific">Stackebrandtia nassauensis (strain DSM 44728 / CIP 108903 / NRRL B-16338 / NBRC 102104 / LLR-40K-21)</name>
    <dbReference type="NCBI Taxonomy" id="446470"/>
    <lineage>
        <taxon>Bacteria</taxon>
        <taxon>Bacillati</taxon>
        <taxon>Actinomycetota</taxon>
        <taxon>Actinomycetes</taxon>
        <taxon>Glycomycetales</taxon>
        <taxon>Glycomycetaceae</taxon>
        <taxon>Stackebrandtia</taxon>
    </lineage>
</organism>
<dbReference type="PANTHER" id="PTHR28004">
    <property type="entry name" value="ZGC:162816-RELATED"/>
    <property type="match status" value="1"/>
</dbReference>
<dbReference type="HOGENOM" id="CLU_031639_3_0_11"/>
<dbReference type="Pfam" id="PF14031">
    <property type="entry name" value="D-ser_dehydrat"/>
    <property type="match status" value="1"/>
</dbReference>
<dbReference type="EMBL" id="CP001778">
    <property type="protein sequence ID" value="ADD41511.1"/>
    <property type="molecule type" value="Genomic_DNA"/>
</dbReference>
<evidence type="ECO:0000313" key="3">
    <source>
        <dbReference type="Proteomes" id="UP000000844"/>
    </source>
</evidence>
<dbReference type="InterPro" id="IPR026956">
    <property type="entry name" value="D-ser_dehydrat-like_dom"/>
</dbReference>
<evidence type="ECO:0000313" key="2">
    <source>
        <dbReference type="EMBL" id="ADD41511.1"/>
    </source>
</evidence>
<feature type="domain" description="D-serine dehydratase-like" evidence="1">
    <location>
        <begin position="300"/>
        <end position="386"/>
    </location>
</feature>
<evidence type="ECO:0000259" key="1">
    <source>
        <dbReference type="SMART" id="SM01119"/>
    </source>
</evidence>
<dbReference type="InterPro" id="IPR051466">
    <property type="entry name" value="D-amino_acid_metab_enzyme"/>
</dbReference>
<gene>
    <name evidence="2" type="ordered locus">Snas_1815</name>
</gene>
<dbReference type="SUPFAM" id="SSF51419">
    <property type="entry name" value="PLP-binding barrel"/>
    <property type="match status" value="1"/>
</dbReference>
<dbReference type="KEGG" id="sna:Snas_1815"/>
<accession>D3PYE4</accession>
<sequence length="399" mass="43374">MLDLESLYTERLDWRFKAVPAAAEGLRLRDWLSHRPHVSKLETPLMTLDADAVAHNISAMAHWCDANRLAHAPHGKTTMAPALWDQQLRAGAWAITLANVPQLRVARAFGVPRVIVANELVSRGSLQWLAAWAAEGATILCFVDSVAAVSLMDDALRHGDDSLDVVVELGGYGGRAGARDFDSARKVAAAVRSARRLRLAGVGGYEGAIAHTDSTTDLQRVDEFLRGLRDLHESLRYETDEPVVTVGGSQYYDQIAEHLSDLSSARVVLRAGSYVTHDDGLYSRLVPAARGRSGPALRAALRAYVTVLSKPEQSLAILDAGRRDLSFDAGWPVPLGMPGAKVTELNDQHGYLRGDLSGVEVGDILRLGISHPCTSFDKWNLIPVLDAEGFVVDAVRTFF</sequence>
<dbReference type="SMART" id="SM01119">
    <property type="entry name" value="D-ser_dehydrat"/>
    <property type="match status" value="1"/>
</dbReference>
<dbReference type="PANTHER" id="PTHR28004:SF8">
    <property type="entry name" value="D-SERINE DEAMINASE"/>
    <property type="match status" value="1"/>
</dbReference>